<keyword evidence="4" id="KW-1185">Reference proteome</keyword>
<gene>
    <name evidence="3" type="ORF">CHIRRI_LOCUS9503</name>
</gene>
<feature type="compositionally biased region" description="Polar residues" evidence="1">
    <location>
        <begin position="154"/>
        <end position="181"/>
    </location>
</feature>
<dbReference type="AlphaFoldDB" id="A0A9N9WWH6"/>
<name>A0A9N9WWH6_9DIPT</name>
<sequence>MSEGSSGNDTKDLEPKPDGYNALFVFAFVIFILCVYSCFENDSNIEPNEDYLDRVLRERRARASISNRPVPSYCLERVATEVNTNNLLAADSYSDDSPILSMNSAIRTININIDHSTSRHQRASLPLFDNISSDLPSYGEAMNQLFDIHHGSHSSEFPCTSQPQRPTSLYISSNSHQPPTPTRINITQGNDLPSYGEAMALLASKQSNCQ</sequence>
<reference evidence="3" key="1">
    <citation type="submission" date="2022-01" db="EMBL/GenBank/DDBJ databases">
        <authorList>
            <person name="King R."/>
        </authorList>
    </citation>
    <scope>NUCLEOTIDE SEQUENCE</scope>
</reference>
<evidence type="ECO:0000313" key="3">
    <source>
        <dbReference type="EMBL" id="CAG9806648.1"/>
    </source>
</evidence>
<organism evidence="3 4">
    <name type="scientific">Chironomus riparius</name>
    <dbReference type="NCBI Taxonomy" id="315576"/>
    <lineage>
        <taxon>Eukaryota</taxon>
        <taxon>Metazoa</taxon>
        <taxon>Ecdysozoa</taxon>
        <taxon>Arthropoda</taxon>
        <taxon>Hexapoda</taxon>
        <taxon>Insecta</taxon>
        <taxon>Pterygota</taxon>
        <taxon>Neoptera</taxon>
        <taxon>Endopterygota</taxon>
        <taxon>Diptera</taxon>
        <taxon>Nematocera</taxon>
        <taxon>Chironomoidea</taxon>
        <taxon>Chironomidae</taxon>
        <taxon>Chironominae</taxon>
        <taxon>Chironomus</taxon>
    </lineage>
</organism>
<keyword evidence="2" id="KW-0472">Membrane</keyword>
<accession>A0A9N9WWH6</accession>
<dbReference type="Proteomes" id="UP001153620">
    <property type="component" value="Chromosome 3"/>
</dbReference>
<evidence type="ECO:0000256" key="2">
    <source>
        <dbReference type="SAM" id="Phobius"/>
    </source>
</evidence>
<evidence type="ECO:0000313" key="4">
    <source>
        <dbReference type="Proteomes" id="UP001153620"/>
    </source>
</evidence>
<keyword evidence="2" id="KW-1133">Transmembrane helix</keyword>
<reference evidence="3" key="2">
    <citation type="submission" date="2022-10" db="EMBL/GenBank/DDBJ databases">
        <authorList>
            <consortium name="ENA_rothamsted_submissions"/>
            <consortium name="culmorum"/>
            <person name="King R."/>
        </authorList>
    </citation>
    <scope>NUCLEOTIDE SEQUENCE</scope>
</reference>
<feature type="transmembrane region" description="Helical" evidence="2">
    <location>
        <begin position="20"/>
        <end position="39"/>
    </location>
</feature>
<proteinExistence type="predicted"/>
<protein>
    <submittedName>
        <fullName evidence="3">Uncharacterized protein</fullName>
    </submittedName>
</protein>
<evidence type="ECO:0000256" key="1">
    <source>
        <dbReference type="SAM" id="MobiDB-lite"/>
    </source>
</evidence>
<feature type="region of interest" description="Disordered" evidence="1">
    <location>
        <begin position="152"/>
        <end position="181"/>
    </location>
</feature>
<dbReference type="EMBL" id="OU895879">
    <property type="protein sequence ID" value="CAG9806648.1"/>
    <property type="molecule type" value="Genomic_DNA"/>
</dbReference>
<keyword evidence="2" id="KW-0812">Transmembrane</keyword>